<accession>A0A0S4JKS6</accession>
<sequence>MMVVLYMYLLSTFSTNNNTRSSNGDLLSRSTSTETLTAHGDESIVMDNISHSNRNTSTLHAPYGAAQLLDDPQPRGVAEESSHDDSLSSVVAASPAHFQPTTTRVAQTVIC</sequence>
<dbReference type="AlphaFoldDB" id="A0A0S4JKS6"/>
<reference evidence="3" key="1">
    <citation type="submission" date="2015-09" db="EMBL/GenBank/DDBJ databases">
        <authorList>
            <consortium name="Pathogen Informatics"/>
        </authorList>
    </citation>
    <scope>NUCLEOTIDE SEQUENCE [LARGE SCALE GENOMIC DNA]</scope>
    <source>
        <strain evidence="3">Lake Konstanz</strain>
    </source>
</reference>
<protein>
    <submittedName>
        <fullName evidence="2">Uncharacterized protein</fullName>
    </submittedName>
</protein>
<proteinExistence type="predicted"/>
<evidence type="ECO:0000313" key="3">
    <source>
        <dbReference type="Proteomes" id="UP000051952"/>
    </source>
</evidence>
<evidence type="ECO:0000313" key="2">
    <source>
        <dbReference type="EMBL" id="CUG90832.1"/>
    </source>
</evidence>
<organism evidence="2 3">
    <name type="scientific">Bodo saltans</name>
    <name type="common">Flagellated protozoan</name>
    <dbReference type="NCBI Taxonomy" id="75058"/>
    <lineage>
        <taxon>Eukaryota</taxon>
        <taxon>Discoba</taxon>
        <taxon>Euglenozoa</taxon>
        <taxon>Kinetoplastea</taxon>
        <taxon>Metakinetoplastina</taxon>
        <taxon>Eubodonida</taxon>
        <taxon>Bodonidae</taxon>
        <taxon>Bodo</taxon>
    </lineage>
</organism>
<name>A0A0S4JKS6_BODSA</name>
<feature type="region of interest" description="Disordered" evidence="1">
    <location>
        <begin position="67"/>
        <end position="88"/>
    </location>
</feature>
<dbReference type="Proteomes" id="UP000051952">
    <property type="component" value="Unassembled WGS sequence"/>
</dbReference>
<gene>
    <name evidence="2" type="ORF">BSAL_02230</name>
</gene>
<feature type="compositionally biased region" description="Basic and acidic residues" evidence="1">
    <location>
        <begin position="77"/>
        <end position="86"/>
    </location>
</feature>
<keyword evidence="3" id="KW-1185">Reference proteome</keyword>
<evidence type="ECO:0000256" key="1">
    <source>
        <dbReference type="SAM" id="MobiDB-lite"/>
    </source>
</evidence>
<dbReference type="VEuPathDB" id="TriTrypDB:BSAL_02230"/>
<dbReference type="EMBL" id="CYKH01001867">
    <property type="protein sequence ID" value="CUG90832.1"/>
    <property type="molecule type" value="Genomic_DNA"/>
</dbReference>